<dbReference type="InterPro" id="IPR003594">
    <property type="entry name" value="HATPase_dom"/>
</dbReference>
<dbReference type="PANTHER" id="PTHR43547:SF2">
    <property type="entry name" value="HYBRID SIGNAL TRANSDUCTION HISTIDINE KINASE C"/>
    <property type="match status" value="1"/>
</dbReference>
<dbReference type="FunFam" id="3.30.565.10:FF:000006">
    <property type="entry name" value="Sensor histidine kinase WalK"/>
    <property type="match status" value="1"/>
</dbReference>
<evidence type="ECO:0000256" key="2">
    <source>
        <dbReference type="ARBA" id="ARBA00012438"/>
    </source>
</evidence>
<comment type="catalytic activity">
    <reaction evidence="1">
        <text>ATP + protein L-histidine = ADP + protein N-phospho-L-histidine.</text>
        <dbReference type="EC" id="2.7.13.3"/>
    </reaction>
</comment>
<evidence type="ECO:0000259" key="10">
    <source>
        <dbReference type="PROSITE" id="PS01124"/>
    </source>
</evidence>
<evidence type="ECO:0000256" key="7">
    <source>
        <dbReference type="ARBA" id="ARBA00023163"/>
    </source>
</evidence>
<dbReference type="PRINTS" id="PR00344">
    <property type="entry name" value="BCTRLSENSOR"/>
</dbReference>
<dbReference type="InterPro" id="IPR025997">
    <property type="entry name" value="SBP_2_dom"/>
</dbReference>
<accession>A0A9R1C747</accession>
<reference evidence="13" key="1">
    <citation type="journal article" date="2022" name="Int. J. Syst. Evol. Microbiol.">
        <title>Prevotella lacticifex sp. nov., isolated from the rumen of cows.</title>
        <authorList>
            <person name="Shinkai T."/>
            <person name="Ikeyama N."/>
            <person name="Kumagai M."/>
            <person name="Ohmori H."/>
            <person name="Sakamoto M."/>
            <person name="Ohkuma M."/>
            <person name="Mitsumori M."/>
        </authorList>
    </citation>
    <scope>NUCLEOTIDE SEQUENCE</scope>
    <source>
        <strain evidence="13">R5076</strain>
    </source>
</reference>
<dbReference type="Proteomes" id="UP000825483">
    <property type="component" value="Unassembled WGS sequence"/>
</dbReference>
<dbReference type="SMART" id="SM00388">
    <property type="entry name" value="HisKA"/>
    <property type="match status" value="1"/>
</dbReference>
<dbReference type="InterPro" id="IPR011006">
    <property type="entry name" value="CheY-like_superfamily"/>
</dbReference>
<dbReference type="Gene3D" id="1.10.10.60">
    <property type="entry name" value="Homeodomain-like"/>
    <property type="match status" value="1"/>
</dbReference>
<organism evidence="13 14">
    <name type="scientific">Prevotella lacticifex</name>
    <dbReference type="NCBI Taxonomy" id="2854755"/>
    <lineage>
        <taxon>Bacteria</taxon>
        <taxon>Pseudomonadati</taxon>
        <taxon>Bacteroidota</taxon>
        <taxon>Bacteroidia</taxon>
        <taxon>Bacteroidales</taxon>
        <taxon>Prevotellaceae</taxon>
        <taxon>Prevotella</taxon>
    </lineage>
</organism>
<comment type="caution">
    <text evidence="13">The sequence shown here is derived from an EMBL/GenBank/DDBJ whole genome shotgun (WGS) entry which is preliminary data.</text>
</comment>
<name>A0A9R1C747_9BACT</name>
<dbReference type="PROSITE" id="PS50109">
    <property type="entry name" value="HIS_KIN"/>
    <property type="match status" value="1"/>
</dbReference>
<dbReference type="InterPro" id="IPR005467">
    <property type="entry name" value="His_kinase_dom"/>
</dbReference>
<dbReference type="SUPFAM" id="SSF52172">
    <property type="entry name" value="CheY-like"/>
    <property type="match status" value="1"/>
</dbReference>
<dbReference type="SMART" id="SM00387">
    <property type="entry name" value="HATPase_c"/>
    <property type="match status" value="1"/>
</dbReference>
<evidence type="ECO:0000256" key="8">
    <source>
        <dbReference type="PROSITE-ProRule" id="PRU00169"/>
    </source>
</evidence>
<evidence type="ECO:0000313" key="14">
    <source>
        <dbReference type="Proteomes" id="UP000825483"/>
    </source>
</evidence>
<feature type="transmembrane region" description="Helical" evidence="9">
    <location>
        <begin position="307"/>
        <end position="327"/>
    </location>
</feature>
<dbReference type="CDD" id="cd00075">
    <property type="entry name" value="HATPase"/>
    <property type="match status" value="1"/>
</dbReference>
<dbReference type="SUPFAM" id="SSF55874">
    <property type="entry name" value="ATPase domain of HSP90 chaperone/DNA topoisomerase II/histidine kinase"/>
    <property type="match status" value="1"/>
</dbReference>
<dbReference type="Gene3D" id="3.30.565.10">
    <property type="entry name" value="Histidine kinase-like ATPase, C-terminal domain"/>
    <property type="match status" value="1"/>
</dbReference>
<dbReference type="PANTHER" id="PTHR43547">
    <property type="entry name" value="TWO-COMPONENT HISTIDINE KINASE"/>
    <property type="match status" value="1"/>
</dbReference>
<keyword evidence="6" id="KW-0805">Transcription regulation</keyword>
<dbReference type="CDD" id="cd00082">
    <property type="entry name" value="HisKA"/>
    <property type="match status" value="1"/>
</dbReference>
<keyword evidence="5 13" id="KW-0418">Kinase</keyword>
<evidence type="ECO:0000256" key="9">
    <source>
        <dbReference type="SAM" id="Phobius"/>
    </source>
</evidence>
<dbReference type="EC" id="2.7.13.3" evidence="2"/>
<keyword evidence="9" id="KW-0812">Transmembrane</keyword>
<evidence type="ECO:0000256" key="3">
    <source>
        <dbReference type="ARBA" id="ARBA00022553"/>
    </source>
</evidence>
<keyword evidence="3 8" id="KW-0597">Phosphoprotein</keyword>
<proteinExistence type="predicted"/>
<dbReference type="InterPro" id="IPR001789">
    <property type="entry name" value="Sig_transdc_resp-reg_receiver"/>
</dbReference>
<evidence type="ECO:0000259" key="11">
    <source>
        <dbReference type="PROSITE" id="PS50109"/>
    </source>
</evidence>
<keyword evidence="14" id="KW-1185">Reference proteome</keyword>
<evidence type="ECO:0000256" key="5">
    <source>
        <dbReference type="ARBA" id="ARBA00022777"/>
    </source>
</evidence>
<dbReference type="Pfam" id="PF00072">
    <property type="entry name" value="Response_reg"/>
    <property type="match status" value="1"/>
</dbReference>
<dbReference type="CDD" id="cd06308">
    <property type="entry name" value="PBP1_sensor_kinase-like"/>
    <property type="match status" value="1"/>
</dbReference>
<evidence type="ECO:0000259" key="12">
    <source>
        <dbReference type="PROSITE" id="PS50110"/>
    </source>
</evidence>
<dbReference type="PROSITE" id="PS50110">
    <property type="entry name" value="RESPONSE_REGULATORY"/>
    <property type="match status" value="1"/>
</dbReference>
<dbReference type="InterPro" id="IPR009057">
    <property type="entry name" value="Homeodomain-like_sf"/>
</dbReference>
<dbReference type="SMART" id="SM00448">
    <property type="entry name" value="REC"/>
    <property type="match status" value="1"/>
</dbReference>
<evidence type="ECO:0000313" key="13">
    <source>
        <dbReference type="EMBL" id="GJG57248.1"/>
    </source>
</evidence>
<feature type="domain" description="Histidine kinase" evidence="11">
    <location>
        <begin position="350"/>
        <end position="563"/>
    </location>
</feature>
<dbReference type="PROSITE" id="PS01124">
    <property type="entry name" value="HTH_ARAC_FAMILY_2"/>
    <property type="match status" value="1"/>
</dbReference>
<dbReference type="Gene3D" id="3.40.50.2300">
    <property type="match status" value="3"/>
</dbReference>
<feature type="modified residue" description="4-aspartylphosphate" evidence="8">
    <location>
        <position position="656"/>
    </location>
</feature>
<evidence type="ECO:0000256" key="1">
    <source>
        <dbReference type="ARBA" id="ARBA00000085"/>
    </source>
</evidence>
<keyword evidence="7" id="KW-0804">Transcription</keyword>
<dbReference type="Pfam" id="PF12833">
    <property type="entry name" value="HTH_18"/>
    <property type="match status" value="1"/>
</dbReference>
<dbReference type="AlphaFoldDB" id="A0A9R1C747"/>
<sequence length="858" mass="96699">MSQCSEDIWREKLNEELKTTSYIYDNVNLLFSTARDNDRLQQEQIDSFINRGVDLLIISPNQVNTITPAIERARRKGIPVVLFDRKTESAHYTAFMGADNYQIGRTMGEYIAHLMGGRGNFVEIRGLEHSSPSIDRHRGLVDALRRYPEVRLIDSRAGDWSEGSGSRVMTEMLNSGDRVDCVFGQNDRMALGARKVLMDRQPDSKARFVGIDALATPGGGIREVKDGRLDASYIYPTRGDRLLQLAVNILEHKPYKNENLLESAIVTPDNAEVMLMQADEMRLQVDNLKQLHAHVDRFLARYNYQKVFLILIILVLSLLIIVLFLFYRGLSLRRRMAEETANAKLKFFTNVSHELRTPLTLITAPVEQLAADDTLTDGQRSLLGVVKRNTDILLRLVNEILDFRKVQNGKMTVHLAHFDLSPALRQWTAMFEPAMKKKSLTLHIEVPDHLFVLSDGYKLERICYNLLSNSVKYTPEGGEIWIRATQSGDRFAIVVEDTGIGIPEDKLKRIFERFFQVETPYTNGTGVGLALVKAFTEMLHGTVTAANRQPQGARFTIEFPVSQPNSDASQTAGVEETERQMAHEEAVDTQKANAEMLTASEKQEPRKRILVVDDNADIRAYLASWLGKYYQVSSAADGREGFETARREAPDLVMSDVMMPVMDGLELCRRLKSDVTTSHIPVLLLTARDMDDSRADAYNCGADGYIVKPFSEDVLLARVKNLIDSRQQLRDAFGGGSDGLNPTKEDKKFTVKLREAIQQHLDDSDFSVEQLGGELGLSRAQLYRKVKAMTGQSPVEILREARLRRADRLLAMTDKTVAEIAYETGFSSPSYFTKCYKDYFGCPPKDAGKGNRKGKEQP</sequence>
<keyword evidence="9" id="KW-1133">Transmembrane helix</keyword>
<dbReference type="GO" id="GO:0043565">
    <property type="term" value="F:sequence-specific DNA binding"/>
    <property type="evidence" value="ECO:0007669"/>
    <property type="project" value="InterPro"/>
</dbReference>
<keyword evidence="9" id="KW-0472">Membrane</keyword>
<dbReference type="InterPro" id="IPR004358">
    <property type="entry name" value="Sig_transdc_His_kin-like_C"/>
</dbReference>
<feature type="domain" description="Response regulatory" evidence="12">
    <location>
        <begin position="608"/>
        <end position="723"/>
    </location>
</feature>
<dbReference type="InterPro" id="IPR018060">
    <property type="entry name" value="HTH_AraC"/>
</dbReference>
<dbReference type="GO" id="GO:0003700">
    <property type="term" value="F:DNA-binding transcription factor activity"/>
    <property type="evidence" value="ECO:0007669"/>
    <property type="project" value="InterPro"/>
</dbReference>
<dbReference type="SUPFAM" id="SSF47384">
    <property type="entry name" value="Homodimeric domain of signal transducing histidine kinase"/>
    <property type="match status" value="1"/>
</dbReference>
<evidence type="ECO:0000256" key="4">
    <source>
        <dbReference type="ARBA" id="ARBA00022679"/>
    </source>
</evidence>
<dbReference type="FunFam" id="1.10.287.130:FF:000045">
    <property type="entry name" value="Two-component system sensor histidine kinase/response regulator"/>
    <property type="match status" value="1"/>
</dbReference>
<dbReference type="InterPro" id="IPR028082">
    <property type="entry name" value="Peripla_BP_I"/>
</dbReference>
<dbReference type="Pfam" id="PF13407">
    <property type="entry name" value="Peripla_BP_4"/>
    <property type="match status" value="1"/>
</dbReference>
<dbReference type="Pfam" id="PF00512">
    <property type="entry name" value="HisKA"/>
    <property type="match status" value="1"/>
</dbReference>
<evidence type="ECO:0000256" key="6">
    <source>
        <dbReference type="ARBA" id="ARBA00023015"/>
    </source>
</evidence>
<keyword evidence="4" id="KW-0808">Transferase</keyword>
<dbReference type="Pfam" id="PF02518">
    <property type="entry name" value="HATPase_c"/>
    <property type="match status" value="1"/>
</dbReference>
<protein>
    <recommendedName>
        <fullName evidence="2">histidine kinase</fullName>
        <ecNumber evidence="2">2.7.13.3</ecNumber>
    </recommendedName>
</protein>
<dbReference type="Gene3D" id="1.10.287.130">
    <property type="match status" value="1"/>
</dbReference>
<dbReference type="GO" id="GO:0000155">
    <property type="term" value="F:phosphorelay sensor kinase activity"/>
    <property type="evidence" value="ECO:0007669"/>
    <property type="project" value="InterPro"/>
</dbReference>
<dbReference type="SUPFAM" id="SSF53822">
    <property type="entry name" value="Periplasmic binding protein-like I"/>
    <property type="match status" value="1"/>
</dbReference>
<dbReference type="SUPFAM" id="SSF46689">
    <property type="entry name" value="Homeodomain-like"/>
    <property type="match status" value="1"/>
</dbReference>
<dbReference type="EMBL" id="BPUB01000001">
    <property type="protein sequence ID" value="GJG57248.1"/>
    <property type="molecule type" value="Genomic_DNA"/>
</dbReference>
<dbReference type="InterPro" id="IPR036097">
    <property type="entry name" value="HisK_dim/P_sf"/>
</dbReference>
<gene>
    <name evidence="13" type="ORF">PRLR5076_00990</name>
</gene>
<dbReference type="InterPro" id="IPR003661">
    <property type="entry name" value="HisK_dim/P_dom"/>
</dbReference>
<dbReference type="InterPro" id="IPR036890">
    <property type="entry name" value="HATPase_C_sf"/>
</dbReference>
<dbReference type="SMART" id="SM00342">
    <property type="entry name" value="HTH_ARAC"/>
    <property type="match status" value="1"/>
</dbReference>
<feature type="domain" description="HTH araC/xylS-type" evidence="10">
    <location>
        <begin position="751"/>
        <end position="850"/>
    </location>
</feature>